<sequence>MPILEAISIGDGKTKSMVTEYGSITEAQVKAHAAIYQKEDNRKRQAASMLEALVANSLEPDVYDELEQREDKYTIDVVPTGGTDSVSRIDGVMIFYQLIQMVCVDTKATVSNILDLLSRAGLVQAMADAESDIQLFNRKVNGLIASLKSRQAGIPHLIAPLFKAYQKCEDKAFAQYFARKEELYEDGSLIGLKYSVLMRMASERYKIIKDKGEWKPETKEELDFMALTAKLEERHKKQLTQQPIQGQRQGGRDRQGPNNTGEWAWKGVAPKEGEPVEKKFRGKQYIYCPHHGSTKWVLKINRQGVVHATNCRARQKEEKPKIAMSATTDEGSTTEGSDYTPTKKELLMAQALAAVIEGDDWPDTPEDEELHTSKRG</sequence>
<organism evidence="2 3">
    <name type="scientific">Seminavis robusta</name>
    <dbReference type="NCBI Taxonomy" id="568900"/>
    <lineage>
        <taxon>Eukaryota</taxon>
        <taxon>Sar</taxon>
        <taxon>Stramenopiles</taxon>
        <taxon>Ochrophyta</taxon>
        <taxon>Bacillariophyta</taxon>
        <taxon>Bacillariophyceae</taxon>
        <taxon>Bacillariophycidae</taxon>
        <taxon>Naviculales</taxon>
        <taxon>Naviculaceae</taxon>
        <taxon>Seminavis</taxon>
    </lineage>
</organism>
<proteinExistence type="predicted"/>
<feature type="region of interest" description="Disordered" evidence="1">
    <location>
        <begin position="316"/>
        <end position="341"/>
    </location>
</feature>
<keyword evidence="3" id="KW-1185">Reference proteome</keyword>
<dbReference type="Proteomes" id="UP001153069">
    <property type="component" value="Unassembled WGS sequence"/>
</dbReference>
<feature type="region of interest" description="Disordered" evidence="1">
    <location>
        <begin position="236"/>
        <end position="270"/>
    </location>
</feature>
<gene>
    <name evidence="2" type="ORF">SEMRO_1466_G275020.1</name>
</gene>
<dbReference type="OrthoDB" id="54551at2759"/>
<comment type="caution">
    <text evidence="2">The sequence shown here is derived from an EMBL/GenBank/DDBJ whole genome shotgun (WGS) entry which is preliminary data.</text>
</comment>
<feature type="compositionally biased region" description="Polar residues" evidence="1">
    <location>
        <begin position="325"/>
        <end position="340"/>
    </location>
</feature>
<evidence type="ECO:0000313" key="2">
    <source>
        <dbReference type="EMBL" id="CAB9523870.1"/>
    </source>
</evidence>
<accession>A0A9N8HT47</accession>
<evidence type="ECO:0000256" key="1">
    <source>
        <dbReference type="SAM" id="MobiDB-lite"/>
    </source>
</evidence>
<protein>
    <submittedName>
        <fullName evidence="2">Uncharacterized protein</fullName>
    </submittedName>
</protein>
<dbReference type="EMBL" id="CAICTM010001464">
    <property type="protein sequence ID" value="CAB9523870.1"/>
    <property type="molecule type" value="Genomic_DNA"/>
</dbReference>
<dbReference type="AlphaFoldDB" id="A0A9N8HT47"/>
<name>A0A9N8HT47_9STRA</name>
<feature type="region of interest" description="Disordered" evidence="1">
    <location>
        <begin position="357"/>
        <end position="376"/>
    </location>
</feature>
<feature type="compositionally biased region" description="Acidic residues" evidence="1">
    <location>
        <begin position="357"/>
        <end position="369"/>
    </location>
</feature>
<reference evidence="2" key="1">
    <citation type="submission" date="2020-06" db="EMBL/GenBank/DDBJ databases">
        <authorList>
            <consortium name="Plant Systems Biology data submission"/>
        </authorList>
    </citation>
    <scope>NUCLEOTIDE SEQUENCE</scope>
    <source>
        <strain evidence="2">D6</strain>
    </source>
</reference>
<evidence type="ECO:0000313" key="3">
    <source>
        <dbReference type="Proteomes" id="UP001153069"/>
    </source>
</evidence>